<evidence type="ECO:0000313" key="2">
    <source>
        <dbReference type="EMBL" id="KAI9563726.1"/>
    </source>
</evidence>
<evidence type="ECO:0000313" key="3">
    <source>
        <dbReference type="Proteomes" id="UP000820818"/>
    </source>
</evidence>
<accession>A0AAD5LJ80</accession>
<proteinExistence type="predicted"/>
<keyword evidence="3" id="KW-1185">Reference proteome</keyword>
<name>A0AAD5LJ80_9CRUS</name>
<dbReference type="EMBL" id="WJBH02000002">
    <property type="protein sequence ID" value="KAI9563726.1"/>
    <property type="molecule type" value="Genomic_DNA"/>
</dbReference>
<keyword evidence="1" id="KW-0732">Signal</keyword>
<protein>
    <submittedName>
        <fullName evidence="2">Uncharacterized protein</fullName>
    </submittedName>
</protein>
<feature type="chain" id="PRO_5042188170" evidence="1">
    <location>
        <begin position="18"/>
        <end position="247"/>
    </location>
</feature>
<gene>
    <name evidence="2" type="ORF">GHT06_011190</name>
</gene>
<feature type="signal peptide" evidence="1">
    <location>
        <begin position="1"/>
        <end position="17"/>
    </location>
</feature>
<organism evidence="2 3">
    <name type="scientific">Daphnia sinensis</name>
    <dbReference type="NCBI Taxonomy" id="1820382"/>
    <lineage>
        <taxon>Eukaryota</taxon>
        <taxon>Metazoa</taxon>
        <taxon>Ecdysozoa</taxon>
        <taxon>Arthropoda</taxon>
        <taxon>Crustacea</taxon>
        <taxon>Branchiopoda</taxon>
        <taxon>Diplostraca</taxon>
        <taxon>Cladocera</taxon>
        <taxon>Anomopoda</taxon>
        <taxon>Daphniidae</taxon>
        <taxon>Daphnia</taxon>
        <taxon>Daphnia similis group</taxon>
    </lineage>
</organism>
<reference evidence="2 3" key="1">
    <citation type="submission" date="2022-05" db="EMBL/GenBank/DDBJ databases">
        <title>A multi-omics perspective on studying reproductive biology in Daphnia sinensis.</title>
        <authorList>
            <person name="Jia J."/>
        </authorList>
    </citation>
    <scope>NUCLEOTIDE SEQUENCE [LARGE SCALE GENOMIC DNA]</scope>
    <source>
        <strain evidence="2 3">WSL</strain>
    </source>
</reference>
<sequence length="247" mass="27054">MNLALFSLMCFFSIAWQQNVQWALPTWRLPYYNQLPVKAYGPIFASQSRHLPYPNLVPKHQEESHIRTRANVNQRAFGLSGINYLASLILSSLSLTATSTSFTTSTSTITGATVVTCLTSTMFSATTACRRKRDSVSAMSIGDDHDHNTPLPEENAFDVLPREGRDINPADVLASSWIEQDLDVFGTVPRQTEQSINRYARKLISTTVTSTSVLTAFSVSVQTSTTTVTNLASSAALSCLPTGFTLC</sequence>
<comment type="caution">
    <text evidence="2">The sequence shown here is derived from an EMBL/GenBank/DDBJ whole genome shotgun (WGS) entry which is preliminary data.</text>
</comment>
<dbReference type="Proteomes" id="UP000820818">
    <property type="component" value="Linkage Group LG2"/>
</dbReference>
<dbReference type="AlphaFoldDB" id="A0AAD5LJ80"/>
<evidence type="ECO:0000256" key="1">
    <source>
        <dbReference type="SAM" id="SignalP"/>
    </source>
</evidence>